<evidence type="ECO:0000256" key="6">
    <source>
        <dbReference type="RuleBase" id="RU363032"/>
    </source>
</evidence>
<feature type="domain" description="ABC transmembrane type-1" evidence="7">
    <location>
        <begin position="80"/>
        <end position="295"/>
    </location>
</feature>
<keyword evidence="2 6" id="KW-0813">Transport</keyword>
<dbReference type="InterPro" id="IPR035906">
    <property type="entry name" value="MetI-like_sf"/>
</dbReference>
<feature type="transmembrane region" description="Helical" evidence="6">
    <location>
        <begin position="213"/>
        <end position="238"/>
    </location>
</feature>
<dbReference type="PANTHER" id="PTHR43839">
    <property type="entry name" value="OPPC IN A BINDING PROTEIN-DEPENDENT TRANSPORT SYSTEM"/>
    <property type="match status" value="1"/>
</dbReference>
<protein>
    <submittedName>
        <fullName evidence="8">ABC transporter permease subunit</fullName>
    </submittedName>
</protein>
<keyword evidence="5 6" id="KW-0472">Membrane</keyword>
<dbReference type="SUPFAM" id="SSF161098">
    <property type="entry name" value="MetI-like"/>
    <property type="match status" value="1"/>
</dbReference>
<dbReference type="InterPro" id="IPR000515">
    <property type="entry name" value="MetI-like"/>
</dbReference>
<evidence type="ECO:0000313" key="8">
    <source>
        <dbReference type="EMBL" id="MBS4214741.1"/>
    </source>
</evidence>
<feature type="transmembrane region" description="Helical" evidence="6">
    <location>
        <begin position="156"/>
        <end position="174"/>
    </location>
</feature>
<dbReference type="Pfam" id="PF00528">
    <property type="entry name" value="BPD_transp_1"/>
    <property type="match status" value="1"/>
</dbReference>
<evidence type="ECO:0000313" key="9">
    <source>
        <dbReference type="Proteomes" id="UP000679749"/>
    </source>
</evidence>
<sequence>MVQFLLKKKRFVISVLFLTTLLTLSFLNTIVNNGEIELFRFIYDDNGNLKAAPPHPPFTVYITGTDIFGYNLGQMMIEGAKWTIGITFIVTSLRLLFSLVLSAFIYPLKPRIYDTIKVIFEPFSVVPQTIIAYFILHSVLWEPIDGFSTLFWQRALFETFILVIIAIPNLTVHLSSEMRLVEKEEFIEAAKTMGGSKVYLFFKHIVPHVYEKWILLFGQQFIQVLQLLAHLGFMSLFFGGTDVPYGDLDTPPLSLSYEWSGVIGGSISYLYSYHWMVLVPIMFFVCTALSMAFINDSLEAYFNRRSAITSNSYIK</sequence>
<evidence type="ECO:0000259" key="7">
    <source>
        <dbReference type="PROSITE" id="PS50928"/>
    </source>
</evidence>
<feature type="transmembrane region" description="Helical" evidence="6">
    <location>
        <begin position="273"/>
        <end position="294"/>
    </location>
</feature>
<dbReference type="AlphaFoldDB" id="A0A942YYA8"/>
<evidence type="ECO:0000256" key="1">
    <source>
        <dbReference type="ARBA" id="ARBA00004141"/>
    </source>
</evidence>
<dbReference type="Gene3D" id="1.10.3720.10">
    <property type="entry name" value="MetI-like"/>
    <property type="match status" value="1"/>
</dbReference>
<dbReference type="EMBL" id="JAGYPF010000004">
    <property type="protein sequence ID" value="MBS4214741.1"/>
    <property type="molecule type" value="Genomic_DNA"/>
</dbReference>
<evidence type="ECO:0000256" key="4">
    <source>
        <dbReference type="ARBA" id="ARBA00022989"/>
    </source>
</evidence>
<feature type="transmembrane region" description="Helical" evidence="6">
    <location>
        <begin position="82"/>
        <end position="106"/>
    </location>
</feature>
<evidence type="ECO:0000256" key="2">
    <source>
        <dbReference type="ARBA" id="ARBA00022448"/>
    </source>
</evidence>
<dbReference type="GO" id="GO:0055085">
    <property type="term" value="P:transmembrane transport"/>
    <property type="evidence" value="ECO:0007669"/>
    <property type="project" value="InterPro"/>
</dbReference>
<dbReference type="RefSeq" id="WP_213119256.1">
    <property type="nucleotide sequence ID" value="NZ_JAGYPF010000004.1"/>
</dbReference>
<dbReference type="GO" id="GO:0005886">
    <property type="term" value="C:plasma membrane"/>
    <property type="evidence" value="ECO:0007669"/>
    <property type="project" value="UniProtKB-SubCell"/>
</dbReference>
<organism evidence="8 9">
    <name type="scientific">Neobacillus rhizophilus</name>
    <dbReference type="NCBI Taxonomy" id="2833579"/>
    <lineage>
        <taxon>Bacteria</taxon>
        <taxon>Bacillati</taxon>
        <taxon>Bacillota</taxon>
        <taxon>Bacilli</taxon>
        <taxon>Bacillales</taxon>
        <taxon>Bacillaceae</taxon>
        <taxon>Neobacillus</taxon>
    </lineage>
</organism>
<evidence type="ECO:0000256" key="5">
    <source>
        <dbReference type="ARBA" id="ARBA00023136"/>
    </source>
</evidence>
<proteinExistence type="inferred from homology"/>
<name>A0A942YYA8_9BACI</name>
<accession>A0A942YYA8</accession>
<comment type="subcellular location">
    <subcellularLocation>
        <location evidence="6">Cell membrane</location>
        <topology evidence="6">Multi-pass membrane protein</topology>
    </subcellularLocation>
    <subcellularLocation>
        <location evidence="1">Membrane</location>
        <topology evidence="1">Multi-pass membrane protein</topology>
    </subcellularLocation>
</comment>
<dbReference type="PANTHER" id="PTHR43839:SF3">
    <property type="entry name" value="OLIGOPEPTIDE ABC TRANSPORTER, PERMEASE PROTEIN"/>
    <property type="match status" value="1"/>
</dbReference>
<dbReference type="CDD" id="cd06261">
    <property type="entry name" value="TM_PBP2"/>
    <property type="match status" value="1"/>
</dbReference>
<dbReference type="PROSITE" id="PS50928">
    <property type="entry name" value="ABC_TM1"/>
    <property type="match status" value="1"/>
</dbReference>
<feature type="transmembrane region" description="Helical" evidence="6">
    <location>
        <begin position="118"/>
        <end position="136"/>
    </location>
</feature>
<evidence type="ECO:0000256" key="3">
    <source>
        <dbReference type="ARBA" id="ARBA00022692"/>
    </source>
</evidence>
<reference evidence="8" key="1">
    <citation type="submission" date="2021-05" db="EMBL/GenBank/DDBJ databases">
        <title>Novel Bacillus species.</title>
        <authorList>
            <person name="Liu G."/>
        </authorList>
    </citation>
    <scope>NUCLEOTIDE SEQUENCE</scope>
    <source>
        <strain evidence="8">FJAT-49825</strain>
    </source>
</reference>
<comment type="similarity">
    <text evidence="6">Belongs to the binding-protein-dependent transport system permease family.</text>
</comment>
<dbReference type="Proteomes" id="UP000679749">
    <property type="component" value="Unassembled WGS sequence"/>
</dbReference>
<comment type="caution">
    <text evidence="8">The sequence shown here is derived from an EMBL/GenBank/DDBJ whole genome shotgun (WGS) entry which is preliminary data.</text>
</comment>
<keyword evidence="4 6" id="KW-1133">Transmembrane helix</keyword>
<gene>
    <name evidence="8" type="ORF">KHA99_20040</name>
</gene>
<keyword evidence="3 6" id="KW-0812">Transmembrane</keyword>
<keyword evidence="9" id="KW-1185">Reference proteome</keyword>